<evidence type="ECO:0000313" key="1">
    <source>
        <dbReference type="EMBL" id="GAA3629612.1"/>
    </source>
</evidence>
<proteinExistence type="predicted"/>
<sequence length="100" mass="11610">MSRTDKHRPYRVRLADVPLWTSRARHDHRYGPCTLPVDVTPGGVERIRHGCYWTYGPGLYGVRLDNGGAERNRWRTTANRQDRRGARRLLHRYRGGAARG</sequence>
<gene>
    <name evidence="1" type="ORF">GCM10022223_54070</name>
</gene>
<reference evidence="2" key="1">
    <citation type="journal article" date="2019" name="Int. J. Syst. Evol. Microbiol.">
        <title>The Global Catalogue of Microorganisms (GCM) 10K type strain sequencing project: providing services to taxonomists for standard genome sequencing and annotation.</title>
        <authorList>
            <consortium name="The Broad Institute Genomics Platform"/>
            <consortium name="The Broad Institute Genome Sequencing Center for Infectious Disease"/>
            <person name="Wu L."/>
            <person name="Ma J."/>
        </authorList>
    </citation>
    <scope>NUCLEOTIDE SEQUENCE [LARGE SCALE GENOMIC DNA]</scope>
    <source>
        <strain evidence="2">JCM 16902</strain>
    </source>
</reference>
<accession>A0ABP7ACM0</accession>
<keyword evidence="2" id="KW-1185">Reference proteome</keyword>
<organism evidence="1 2">
    <name type="scientific">Kineosporia mesophila</name>
    <dbReference type="NCBI Taxonomy" id="566012"/>
    <lineage>
        <taxon>Bacteria</taxon>
        <taxon>Bacillati</taxon>
        <taxon>Actinomycetota</taxon>
        <taxon>Actinomycetes</taxon>
        <taxon>Kineosporiales</taxon>
        <taxon>Kineosporiaceae</taxon>
        <taxon>Kineosporia</taxon>
    </lineage>
</organism>
<dbReference type="Proteomes" id="UP001501074">
    <property type="component" value="Unassembled WGS sequence"/>
</dbReference>
<protein>
    <submittedName>
        <fullName evidence="1">Uncharacterized protein</fullName>
    </submittedName>
</protein>
<name>A0ABP7ACM0_9ACTN</name>
<dbReference type="RefSeq" id="WP_231484365.1">
    <property type="nucleotide sequence ID" value="NZ_BAAAZO010000010.1"/>
</dbReference>
<comment type="caution">
    <text evidence="1">The sequence shown here is derived from an EMBL/GenBank/DDBJ whole genome shotgun (WGS) entry which is preliminary data.</text>
</comment>
<dbReference type="EMBL" id="BAAAZO010000010">
    <property type="protein sequence ID" value="GAA3629612.1"/>
    <property type="molecule type" value="Genomic_DNA"/>
</dbReference>
<evidence type="ECO:0000313" key="2">
    <source>
        <dbReference type="Proteomes" id="UP001501074"/>
    </source>
</evidence>